<dbReference type="GO" id="GO:0000373">
    <property type="term" value="P:Group II intron splicing"/>
    <property type="evidence" value="ECO:0007669"/>
    <property type="project" value="InterPro"/>
</dbReference>
<dbReference type="EMBL" id="CAKMRJ010005745">
    <property type="protein sequence ID" value="CAH1451526.1"/>
    <property type="molecule type" value="Genomic_DNA"/>
</dbReference>
<dbReference type="InterPro" id="IPR044599">
    <property type="entry name" value="CAF1P_plant"/>
</dbReference>
<comment type="caution">
    <text evidence="1">The sequence shown here is derived from an EMBL/GenBank/DDBJ whole genome shotgun (WGS) entry which is preliminary data.</text>
</comment>
<keyword evidence="2" id="KW-1185">Reference proteome</keyword>
<sequence length="174" mass="20471">MLKLFSRRRHDLHNQNRPPILFIFYHLTKFHFEDDPHFFPILKTINPQNQNNKKLKGNASNNKPRNEFSIKPILPFDLRYSYSETNPSVEPIGYRETPKFSHFGPGRLERAWTGMVAPLQQTINIAKVEEERNVVLGSPLSDEEVSELVERYRHSDCSRQINLVINHIFTTKLM</sequence>
<dbReference type="PANTHER" id="PTHR46247:SF4">
    <property type="entry name" value="CRS2-ASSOCIATED FACTOR 2, MITOCHONDRIAL"/>
    <property type="match status" value="1"/>
</dbReference>
<evidence type="ECO:0000313" key="2">
    <source>
        <dbReference type="Proteomes" id="UP001157418"/>
    </source>
</evidence>
<dbReference type="AlphaFoldDB" id="A0AAU9PMF6"/>
<dbReference type="PANTHER" id="PTHR46247">
    <property type="entry name" value="CRS2-ASSOCIATED FACTOR 1, CHLOROPLASTIC"/>
    <property type="match status" value="1"/>
</dbReference>
<gene>
    <name evidence="1" type="ORF">LVIROSA_LOCUS36882</name>
</gene>
<proteinExistence type="predicted"/>
<accession>A0AAU9PMF6</accession>
<reference evidence="1 2" key="1">
    <citation type="submission" date="2022-01" db="EMBL/GenBank/DDBJ databases">
        <authorList>
            <person name="Xiong W."/>
            <person name="Schranz E."/>
        </authorList>
    </citation>
    <scope>NUCLEOTIDE SEQUENCE [LARGE SCALE GENOMIC DNA]</scope>
</reference>
<dbReference type="Proteomes" id="UP001157418">
    <property type="component" value="Unassembled WGS sequence"/>
</dbReference>
<evidence type="ECO:0000313" key="1">
    <source>
        <dbReference type="EMBL" id="CAH1451526.1"/>
    </source>
</evidence>
<organism evidence="1 2">
    <name type="scientific">Lactuca virosa</name>
    <dbReference type="NCBI Taxonomy" id="75947"/>
    <lineage>
        <taxon>Eukaryota</taxon>
        <taxon>Viridiplantae</taxon>
        <taxon>Streptophyta</taxon>
        <taxon>Embryophyta</taxon>
        <taxon>Tracheophyta</taxon>
        <taxon>Spermatophyta</taxon>
        <taxon>Magnoliopsida</taxon>
        <taxon>eudicotyledons</taxon>
        <taxon>Gunneridae</taxon>
        <taxon>Pentapetalae</taxon>
        <taxon>asterids</taxon>
        <taxon>campanulids</taxon>
        <taxon>Asterales</taxon>
        <taxon>Asteraceae</taxon>
        <taxon>Cichorioideae</taxon>
        <taxon>Cichorieae</taxon>
        <taxon>Lactucinae</taxon>
        <taxon>Lactuca</taxon>
    </lineage>
</organism>
<name>A0AAU9PMF6_9ASTR</name>
<protein>
    <submittedName>
        <fullName evidence="1">Uncharacterized protein</fullName>
    </submittedName>
</protein>